<dbReference type="EMBL" id="UOEW01000042">
    <property type="protein sequence ID" value="VAW33766.1"/>
    <property type="molecule type" value="Genomic_DNA"/>
</dbReference>
<reference evidence="6" key="1">
    <citation type="submission" date="2018-06" db="EMBL/GenBank/DDBJ databases">
        <authorList>
            <person name="Zhirakovskaya E."/>
        </authorList>
    </citation>
    <scope>NUCLEOTIDE SEQUENCE</scope>
</reference>
<dbReference type="PANTHER" id="PTHR47683:SF3">
    <property type="entry name" value="RIBOSOMAL LARGE SUBUNIT PSEUDOURIDINE SYNTHASE B"/>
    <property type="match status" value="1"/>
</dbReference>
<dbReference type="Gene3D" id="3.30.70.580">
    <property type="entry name" value="Pseudouridine synthase I, catalytic domain, N-terminal subdomain"/>
    <property type="match status" value="1"/>
</dbReference>
<dbReference type="InterPro" id="IPR018496">
    <property type="entry name" value="PsdUridine_synth_RsuA/RluB_CS"/>
</dbReference>
<dbReference type="Gene3D" id="3.10.290.10">
    <property type="entry name" value="RNA-binding S4 domain"/>
    <property type="match status" value="1"/>
</dbReference>
<comment type="similarity">
    <text evidence="1">Belongs to the pseudouridine synthase RsuA family.</text>
</comment>
<organism evidence="6">
    <name type="scientific">hydrothermal vent metagenome</name>
    <dbReference type="NCBI Taxonomy" id="652676"/>
    <lineage>
        <taxon>unclassified sequences</taxon>
        <taxon>metagenomes</taxon>
        <taxon>ecological metagenomes</taxon>
    </lineage>
</organism>
<evidence type="ECO:0000313" key="6">
    <source>
        <dbReference type="EMBL" id="VAW33766.1"/>
    </source>
</evidence>
<dbReference type="NCBIfam" id="TIGR00093">
    <property type="entry name" value="pseudouridine synthase"/>
    <property type="match status" value="1"/>
</dbReference>
<dbReference type="Pfam" id="PF01479">
    <property type="entry name" value="S4"/>
    <property type="match status" value="1"/>
</dbReference>
<dbReference type="InterPro" id="IPR020094">
    <property type="entry name" value="TruA/RsuA/RluB/E/F_N"/>
</dbReference>
<name>A0A3B0VNN5_9ZZZZ</name>
<dbReference type="SUPFAM" id="SSF55174">
    <property type="entry name" value="Alpha-L RNA-binding motif"/>
    <property type="match status" value="1"/>
</dbReference>
<dbReference type="InterPro" id="IPR020103">
    <property type="entry name" value="PsdUridine_synth_cat_dom_sf"/>
</dbReference>
<dbReference type="GO" id="GO:0005829">
    <property type="term" value="C:cytosol"/>
    <property type="evidence" value="ECO:0007669"/>
    <property type="project" value="UniProtKB-ARBA"/>
</dbReference>
<feature type="domain" description="RNA-binding S4" evidence="5">
    <location>
        <begin position="17"/>
        <end position="75"/>
    </location>
</feature>
<sequence>MDKQTIVSETSGHVSKERVQKVLARSGLGSRRQLEKSIKMAQMYLNGKLVELGQTVGEGDIINWKNRKWVIQTKPLDLKILMYHKPLGQICTRNDEKNRPTVFDNLPELKRQRWISIGRLDINTTGLLLFTTDGNFANHMMHPSAQIDREYACRVFGEVNQLKLDNLRKGVELEDGKARFNDIQQAGAGESNQWFHVVLLEGKNREVRRLWESQDLKVSRLKRVRYGGVFLPKKLYKGQYQLLTQGETNILLQDVKYKLDNVELIARSLS</sequence>
<dbReference type="Gene3D" id="3.30.70.1560">
    <property type="entry name" value="Alpha-L RNA-binding motif"/>
    <property type="match status" value="1"/>
</dbReference>
<dbReference type="GO" id="GO:0006364">
    <property type="term" value="P:rRNA processing"/>
    <property type="evidence" value="ECO:0007669"/>
    <property type="project" value="UniProtKB-KW"/>
</dbReference>
<dbReference type="InterPro" id="IPR002942">
    <property type="entry name" value="S4_RNA-bd"/>
</dbReference>
<evidence type="ECO:0000256" key="3">
    <source>
        <dbReference type="ARBA" id="ARBA00022884"/>
    </source>
</evidence>
<accession>A0A3B0VNN5</accession>
<dbReference type="InterPro" id="IPR006145">
    <property type="entry name" value="PsdUridine_synth_RsuA/RluA"/>
</dbReference>
<dbReference type="PANTHER" id="PTHR47683">
    <property type="entry name" value="PSEUDOURIDINE SYNTHASE FAMILY PROTEIN-RELATED"/>
    <property type="match status" value="1"/>
</dbReference>
<dbReference type="InterPro" id="IPR036986">
    <property type="entry name" value="S4_RNA-bd_sf"/>
</dbReference>
<keyword evidence="2" id="KW-0698">rRNA processing</keyword>
<dbReference type="InterPro" id="IPR042092">
    <property type="entry name" value="PsdUridine_s_RsuA/RluB/E/F_cat"/>
</dbReference>
<dbReference type="PROSITE" id="PS01149">
    <property type="entry name" value="PSI_RSU"/>
    <property type="match status" value="1"/>
</dbReference>
<dbReference type="PROSITE" id="PS50889">
    <property type="entry name" value="S4"/>
    <property type="match status" value="1"/>
</dbReference>
<dbReference type="EC" id="5.4.99.22" evidence="6"/>
<proteinExistence type="inferred from homology"/>
<evidence type="ECO:0000256" key="2">
    <source>
        <dbReference type="ARBA" id="ARBA00022552"/>
    </source>
</evidence>
<dbReference type="GO" id="GO:0001522">
    <property type="term" value="P:pseudouridine synthesis"/>
    <property type="evidence" value="ECO:0007669"/>
    <property type="project" value="InterPro"/>
</dbReference>
<evidence type="ECO:0000256" key="1">
    <source>
        <dbReference type="ARBA" id="ARBA00008348"/>
    </source>
</evidence>
<dbReference type="InterPro" id="IPR000748">
    <property type="entry name" value="PsdUridine_synth_RsuA/RluB/E/F"/>
</dbReference>
<evidence type="ECO:0000259" key="5">
    <source>
        <dbReference type="SMART" id="SM00363"/>
    </source>
</evidence>
<dbReference type="Pfam" id="PF00849">
    <property type="entry name" value="PseudoU_synth_2"/>
    <property type="match status" value="1"/>
</dbReference>
<dbReference type="SUPFAM" id="SSF55120">
    <property type="entry name" value="Pseudouridine synthase"/>
    <property type="match status" value="1"/>
</dbReference>
<dbReference type="CDD" id="cd02556">
    <property type="entry name" value="PseudoU_synth_RluB"/>
    <property type="match status" value="1"/>
</dbReference>
<dbReference type="AlphaFoldDB" id="A0A3B0VNN5"/>
<gene>
    <name evidence="6" type="ORF">MNBD_GAMMA01-2225</name>
</gene>
<evidence type="ECO:0000256" key="4">
    <source>
        <dbReference type="ARBA" id="ARBA00023235"/>
    </source>
</evidence>
<dbReference type="GO" id="GO:0160139">
    <property type="term" value="F:23S rRNA pseudouridine(2605) synthase activity"/>
    <property type="evidence" value="ECO:0007669"/>
    <property type="project" value="UniProtKB-EC"/>
</dbReference>
<dbReference type="InterPro" id="IPR050343">
    <property type="entry name" value="RsuA_PseudoU_synthase"/>
</dbReference>
<protein>
    <submittedName>
        <fullName evidence="6">Ribosomal large subunit pseudouridine synthase B</fullName>
        <ecNumber evidence="6">5.4.99.22</ecNumber>
    </submittedName>
</protein>
<dbReference type="FunFam" id="3.30.70.580:FF:000009">
    <property type="entry name" value="Pseudouridine synthase"/>
    <property type="match status" value="1"/>
</dbReference>
<keyword evidence="4 6" id="KW-0413">Isomerase</keyword>
<dbReference type="SMART" id="SM00363">
    <property type="entry name" value="S4"/>
    <property type="match status" value="1"/>
</dbReference>
<dbReference type="GO" id="GO:0003723">
    <property type="term" value="F:RNA binding"/>
    <property type="evidence" value="ECO:0007669"/>
    <property type="project" value="UniProtKB-KW"/>
</dbReference>
<dbReference type="CDD" id="cd00165">
    <property type="entry name" value="S4"/>
    <property type="match status" value="1"/>
</dbReference>
<keyword evidence="3" id="KW-0694">RNA-binding</keyword>
<dbReference type="FunFam" id="3.30.70.1560:FF:000001">
    <property type="entry name" value="Pseudouridine synthase"/>
    <property type="match status" value="1"/>
</dbReference>